<dbReference type="SMART" id="SM00047">
    <property type="entry name" value="LYZ2"/>
    <property type="match status" value="1"/>
</dbReference>
<name>A0AAW4T367_9BACE</name>
<comment type="caution">
    <text evidence="3">The sequence shown here is derived from an EMBL/GenBank/DDBJ whole genome shotgun (WGS) entry which is preliminary data.</text>
</comment>
<reference evidence="3" key="1">
    <citation type="submission" date="2023-08" db="EMBL/GenBank/DDBJ databases">
        <title>Mucin Metabolism Genes Underlie the Key Renovations of Bacteroides xylanisolvens Genomes in Captive Great Apes.</title>
        <authorList>
            <person name="Nishida A.H."/>
        </authorList>
    </citation>
    <scope>NUCLEOTIDE SEQUENCE</scope>
    <source>
        <strain evidence="3">P13.H9</strain>
    </source>
</reference>
<dbReference type="EMBL" id="JAIWYE010000037">
    <property type="protein sequence ID" value="MCA4706157.1"/>
    <property type="molecule type" value="Genomic_DNA"/>
</dbReference>
<dbReference type="SUPFAM" id="SSF51261">
    <property type="entry name" value="Duplicated hybrid motif"/>
    <property type="match status" value="1"/>
</dbReference>
<dbReference type="InterPro" id="IPR011055">
    <property type="entry name" value="Dup_hybrid_motif"/>
</dbReference>
<dbReference type="Gene3D" id="2.70.70.10">
    <property type="entry name" value="Glucose Permease (Domain IIA)"/>
    <property type="match status" value="1"/>
</dbReference>
<evidence type="ECO:0000313" key="4">
    <source>
        <dbReference type="Proteomes" id="UP001198461"/>
    </source>
</evidence>
<feature type="domain" description="Mannosyl-glycoprotein endo-beta-N-acetylglucosamidase-like" evidence="2">
    <location>
        <begin position="1"/>
        <end position="148"/>
    </location>
</feature>
<dbReference type="InterPro" id="IPR016047">
    <property type="entry name" value="M23ase_b-sheet_dom"/>
</dbReference>
<dbReference type="Pfam" id="PF01551">
    <property type="entry name" value="Peptidase_M23"/>
    <property type="match status" value="1"/>
</dbReference>
<protein>
    <submittedName>
        <fullName evidence="3">Glucosaminidase domain-containing protein</fullName>
    </submittedName>
</protein>
<dbReference type="PANTHER" id="PTHR33308:SF9">
    <property type="entry name" value="PEPTIDOGLYCAN HYDROLASE FLGJ"/>
    <property type="match status" value="1"/>
</dbReference>
<dbReference type="InterPro" id="IPR051056">
    <property type="entry name" value="Glycosyl_Hydrolase_73"/>
</dbReference>
<evidence type="ECO:0000313" key="3">
    <source>
        <dbReference type="EMBL" id="MCA4706157.1"/>
    </source>
</evidence>
<dbReference type="Gene3D" id="1.10.530.10">
    <property type="match status" value="1"/>
</dbReference>
<proteinExistence type="predicted"/>
<dbReference type="AlphaFoldDB" id="A0AAW4T367"/>
<dbReference type="Proteomes" id="UP001198461">
    <property type="component" value="Unassembled WGS sequence"/>
</dbReference>
<evidence type="ECO:0000259" key="2">
    <source>
        <dbReference type="SMART" id="SM00047"/>
    </source>
</evidence>
<dbReference type="Pfam" id="PF01832">
    <property type="entry name" value="Glucosaminidase"/>
    <property type="match status" value="1"/>
</dbReference>
<accession>A0AAW4T367</accession>
<dbReference type="CDD" id="cd12797">
    <property type="entry name" value="M23_peptidase"/>
    <property type="match status" value="1"/>
</dbReference>
<dbReference type="RefSeq" id="WP_225451166.1">
    <property type="nucleotide sequence ID" value="NZ_JAIWXB010000037.1"/>
</dbReference>
<organism evidence="3 4">
    <name type="scientific">Bacteroides xylanisolvens</name>
    <dbReference type="NCBI Taxonomy" id="371601"/>
    <lineage>
        <taxon>Bacteria</taxon>
        <taxon>Pseudomonadati</taxon>
        <taxon>Bacteroidota</taxon>
        <taxon>Bacteroidia</taxon>
        <taxon>Bacteroidales</taxon>
        <taxon>Bacteroidaceae</taxon>
        <taxon>Bacteroides</taxon>
    </lineage>
</organism>
<dbReference type="GO" id="GO:0004040">
    <property type="term" value="F:amidase activity"/>
    <property type="evidence" value="ECO:0007669"/>
    <property type="project" value="InterPro"/>
</dbReference>
<evidence type="ECO:0000256" key="1">
    <source>
        <dbReference type="ARBA" id="ARBA00022801"/>
    </source>
</evidence>
<dbReference type="PANTHER" id="PTHR33308">
    <property type="entry name" value="PEPTIDOGLYCAN HYDROLASE FLGJ"/>
    <property type="match status" value="1"/>
</dbReference>
<keyword evidence="1" id="KW-0378">Hydrolase</keyword>
<sequence>MSKNQAYAEKYAEAAMEQMKRYGIPASVILAQGILESSNGQSQLAQNENNHFGIKATASWLNSGGKYALYTDDRPNEKFCKYDTVSDSYEHHSQFLKNNKRYSQCFSLSPDDYKGWTKGIERAGYATGGGYASSLQSIIERNGLQKYDQMVMNEMRSQGKQFGVEQNARQTSAPAAVDSPSTQTMVPTGEYSFPLKREAFLFVTSPFGMRNDPMGSGKQQMHKGIDIRAKQDDILATESNGKVVAVNHSTQTGGGKSVTVEYSRPDNTKVQVSYMHLSIIGVKVGDVVSSGQKLGVTGNTGTRTTGEHLHFSVKNIAADGTSRDVDPASYLAEIAQKGNLSQQALHNGNDLLAKYKSSSSPAIDTSLSPDEWMKKLLSSEDSSVGLSGNDPVMSMATAMYSGLLMLAVQIDNQNEEEQKAQISESVSNRQIDLKSLVPAMKECHLTIGENGKAVLHADNGTINVAHELSSAEMARLSQVLGNSSLSNEAKEMRVAGIVNTIVLSQQASQNYEQGMAEQEGQAQNLQRK</sequence>
<dbReference type="InterPro" id="IPR002901">
    <property type="entry name" value="MGlyc_endo_b_GlcNAc-like_dom"/>
</dbReference>
<gene>
    <name evidence="3" type="ORF">LD004_21370</name>
</gene>